<dbReference type="PANTHER" id="PTHR36424">
    <property type="entry name" value="PHEROMONE-REGULATED MEMBRANE PROTEIN 6"/>
    <property type="match status" value="1"/>
</dbReference>
<dbReference type="PANTHER" id="PTHR36424:SF1">
    <property type="entry name" value="LOW AFFINITY K(+) TRANSPORTER 1-RELATED"/>
    <property type="match status" value="1"/>
</dbReference>
<evidence type="ECO:0000313" key="4">
    <source>
        <dbReference type="Proteomes" id="UP000738325"/>
    </source>
</evidence>
<feature type="compositionally biased region" description="Gly residues" evidence="1">
    <location>
        <begin position="475"/>
        <end position="489"/>
    </location>
</feature>
<dbReference type="GO" id="GO:0005886">
    <property type="term" value="C:plasma membrane"/>
    <property type="evidence" value="ECO:0007669"/>
    <property type="project" value="InterPro"/>
</dbReference>
<keyword evidence="2" id="KW-1133">Transmembrane helix</keyword>
<dbReference type="EMBL" id="JAAAIP010000019">
    <property type="protein sequence ID" value="KAG0329263.1"/>
    <property type="molecule type" value="Genomic_DNA"/>
</dbReference>
<feature type="region of interest" description="Disordered" evidence="1">
    <location>
        <begin position="277"/>
        <end position="395"/>
    </location>
</feature>
<organism evidence="3 4">
    <name type="scientific">Dissophora globulifera</name>
    <dbReference type="NCBI Taxonomy" id="979702"/>
    <lineage>
        <taxon>Eukaryota</taxon>
        <taxon>Fungi</taxon>
        <taxon>Fungi incertae sedis</taxon>
        <taxon>Mucoromycota</taxon>
        <taxon>Mortierellomycotina</taxon>
        <taxon>Mortierellomycetes</taxon>
        <taxon>Mortierellales</taxon>
        <taxon>Mortierellaceae</taxon>
        <taxon>Dissophora</taxon>
    </lineage>
</organism>
<dbReference type="OrthoDB" id="2128042at2759"/>
<comment type="caution">
    <text evidence="3">The sequence shown here is derived from an EMBL/GenBank/DDBJ whole genome shotgun (WGS) entry which is preliminary data.</text>
</comment>
<dbReference type="GO" id="GO:0015079">
    <property type="term" value="F:potassium ion transmembrane transporter activity"/>
    <property type="evidence" value="ECO:0007669"/>
    <property type="project" value="InterPro"/>
</dbReference>
<sequence length="514" mass="56729">MGARWKREVVQDHKFDFINVDDFVDNSCWRQFMYSLVFAAIIRGILVYCSDIFTAANLLANSNENSFVPKSGVQLELFGKLPFEVYKWLFAGCIILGFFLLGLEIRRARAIIISKDISYAFTSLIASRYYTVKSYPHFCFFAQINNSKKLVDEVAFFCFFTFRSWKRLMLADAPRQVINATILYQTFRGHSIGVGTGSIFDWDEVVGVGNQYLLKKISLGAMIFTVFMFVISLLLLLSAVILYIPLVSHIQGNLKEYCCHKIDKRIDELIRKKSKTRAADEAGKYGKDSGPAGLKQPTLPQVDMVGPATAPANTPRNAYSQKSPAHYPAPTPKPAYNFAQPSPGLQQQQIQQRQRQQQQDYINYPPANVPAATSYTPAGAHFQAKPPPAAMRVQTPDAVSPYSDAAYGGGAYGFPSTGPNPGYYSGSNVNANNGNSSYANQTPPRIARHDAYGQQQRPGSSTLSQPGSDRESHRGSGGGGYNSGVGVGAVYGNNNVRSSGQSNEFQTSSRWQGY</sequence>
<name>A0A9P6RTG7_9FUNG</name>
<feature type="region of interest" description="Disordered" evidence="1">
    <location>
        <begin position="450"/>
        <end position="514"/>
    </location>
</feature>
<reference evidence="3" key="1">
    <citation type="journal article" date="2020" name="Fungal Divers.">
        <title>Resolving the Mortierellaceae phylogeny through synthesis of multi-gene phylogenetics and phylogenomics.</title>
        <authorList>
            <person name="Vandepol N."/>
            <person name="Liber J."/>
            <person name="Desiro A."/>
            <person name="Na H."/>
            <person name="Kennedy M."/>
            <person name="Barry K."/>
            <person name="Grigoriev I.V."/>
            <person name="Miller A.N."/>
            <person name="O'Donnell K."/>
            <person name="Stajich J.E."/>
            <person name="Bonito G."/>
        </authorList>
    </citation>
    <scope>NUCLEOTIDE SEQUENCE</scope>
    <source>
        <strain evidence="3">REB-010B</strain>
    </source>
</reference>
<evidence type="ECO:0008006" key="5">
    <source>
        <dbReference type="Google" id="ProtNLM"/>
    </source>
</evidence>
<feature type="transmembrane region" description="Helical" evidence="2">
    <location>
        <begin position="85"/>
        <end position="105"/>
    </location>
</feature>
<dbReference type="AlphaFoldDB" id="A0A9P6RTG7"/>
<keyword evidence="2" id="KW-0812">Transmembrane</keyword>
<evidence type="ECO:0000256" key="2">
    <source>
        <dbReference type="SAM" id="Phobius"/>
    </source>
</evidence>
<evidence type="ECO:0000313" key="3">
    <source>
        <dbReference type="EMBL" id="KAG0329263.1"/>
    </source>
</evidence>
<proteinExistence type="predicted"/>
<feature type="compositionally biased region" description="Polar residues" evidence="1">
    <location>
        <begin position="453"/>
        <end position="467"/>
    </location>
</feature>
<accession>A0A9P6RTG7</accession>
<feature type="compositionally biased region" description="Basic and acidic residues" evidence="1">
    <location>
        <begin position="277"/>
        <end position="287"/>
    </location>
</feature>
<protein>
    <recommendedName>
        <fullName evidence="5">Vacuole protein</fullName>
    </recommendedName>
</protein>
<gene>
    <name evidence="3" type="ORF">BGZ99_002812</name>
</gene>
<keyword evidence="4" id="KW-1185">Reference proteome</keyword>
<feature type="compositionally biased region" description="Low complexity" evidence="1">
    <location>
        <begin position="346"/>
        <end position="359"/>
    </location>
</feature>
<feature type="compositionally biased region" description="Polar residues" evidence="1">
    <location>
        <begin position="497"/>
        <end position="514"/>
    </location>
</feature>
<dbReference type="InterPro" id="IPR031606">
    <property type="entry name" value="Kch1/2"/>
</dbReference>
<dbReference type="Proteomes" id="UP000738325">
    <property type="component" value="Unassembled WGS sequence"/>
</dbReference>
<keyword evidence="2" id="KW-0472">Membrane</keyword>
<feature type="transmembrane region" description="Helical" evidence="2">
    <location>
        <begin position="219"/>
        <end position="244"/>
    </location>
</feature>
<evidence type="ECO:0000256" key="1">
    <source>
        <dbReference type="SAM" id="MobiDB-lite"/>
    </source>
</evidence>
<dbReference type="Pfam" id="PF16944">
    <property type="entry name" value="KCH"/>
    <property type="match status" value="1"/>
</dbReference>
<feature type="compositionally biased region" description="Low complexity" evidence="1">
    <location>
        <begin position="307"/>
        <end position="318"/>
    </location>
</feature>
<feature type="transmembrane region" description="Helical" evidence="2">
    <location>
        <begin position="36"/>
        <end position="60"/>
    </location>
</feature>